<evidence type="ECO:0000313" key="2">
    <source>
        <dbReference type="EMBL" id="KAA0042524.1"/>
    </source>
</evidence>
<dbReference type="AlphaFoldDB" id="A0A5A7TGK2"/>
<proteinExistence type="predicted"/>
<evidence type="ECO:0000313" key="5">
    <source>
        <dbReference type="Proteomes" id="UP000321947"/>
    </source>
</evidence>
<evidence type="ECO:0000313" key="3">
    <source>
        <dbReference type="EMBL" id="TYK05927.1"/>
    </source>
</evidence>
<name>A0A5A7TGK2_CUCMM</name>
<dbReference type="Proteomes" id="UP000321947">
    <property type="component" value="Unassembled WGS sequence"/>
</dbReference>
<evidence type="ECO:0000313" key="4">
    <source>
        <dbReference type="Proteomes" id="UP000321393"/>
    </source>
</evidence>
<dbReference type="EMBL" id="SSTD01013643">
    <property type="protein sequence ID" value="TYK05927.1"/>
    <property type="molecule type" value="Genomic_DNA"/>
</dbReference>
<accession>A0A5A7TGK2</accession>
<gene>
    <name evidence="3" type="ORF">E5676_scaffold376G00190</name>
    <name evidence="2" type="ORF">E6C27_scaffold44G00170</name>
</gene>
<organism evidence="2 4">
    <name type="scientific">Cucumis melo var. makuwa</name>
    <name type="common">Oriental melon</name>
    <dbReference type="NCBI Taxonomy" id="1194695"/>
    <lineage>
        <taxon>Eukaryota</taxon>
        <taxon>Viridiplantae</taxon>
        <taxon>Streptophyta</taxon>
        <taxon>Embryophyta</taxon>
        <taxon>Tracheophyta</taxon>
        <taxon>Spermatophyta</taxon>
        <taxon>Magnoliopsida</taxon>
        <taxon>eudicotyledons</taxon>
        <taxon>Gunneridae</taxon>
        <taxon>Pentapetalae</taxon>
        <taxon>rosids</taxon>
        <taxon>fabids</taxon>
        <taxon>Cucurbitales</taxon>
        <taxon>Cucurbitaceae</taxon>
        <taxon>Benincaseae</taxon>
        <taxon>Cucumis</taxon>
    </lineage>
</organism>
<feature type="compositionally biased region" description="Basic and acidic residues" evidence="1">
    <location>
        <begin position="98"/>
        <end position="114"/>
    </location>
</feature>
<dbReference type="EMBL" id="SSTE01015921">
    <property type="protein sequence ID" value="KAA0042524.1"/>
    <property type="molecule type" value="Genomic_DNA"/>
</dbReference>
<evidence type="ECO:0000256" key="1">
    <source>
        <dbReference type="SAM" id="MobiDB-lite"/>
    </source>
</evidence>
<comment type="caution">
    <text evidence="2">The sequence shown here is derived from an EMBL/GenBank/DDBJ whole genome shotgun (WGS) entry which is preliminary data.</text>
</comment>
<sequence length="114" mass="13004">MGMRRIPETGDRKMVVMVIMVNNALKGAKVVDRARNRDWNDEPLLLLANKNGQTSFGSLHLVPMVVKMRKMNVEMEIQMQEVLMMLVAAETHRKRQKVKVDVKEKKAKDASSSP</sequence>
<protein>
    <submittedName>
        <fullName evidence="2">Uncharacterized protein</fullName>
    </submittedName>
</protein>
<reference evidence="4 5" key="1">
    <citation type="submission" date="2019-08" db="EMBL/GenBank/DDBJ databases">
        <title>Draft genome sequences of two oriental melons (Cucumis melo L. var makuwa).</title>
        <authorList>
            <person name="Kwon S.-Y."/>
        </authorList>
    </citation>
    <scope>NUCLEOTIDE SEQUENCE [LARGE SCALE GENOMIC DNA]</scope>
    <source>
        <strain evidence="5">cv. Chang Bougi</strain>
        <strain evidence="4">cv. SW 3</strain>
        <tissue evidence="2">Leaf</tissue>
    </source>
</reference>
<dbReference type="Proteomes" id="UP000321393">
    <property type="component" value="Unassembled WGS sequence"/>
</dbReference>
<dbReference type="OrthoDB" id="1591647at2759"/>
<feature type="region of interest" description="Disordered" evidence="1">
    <location>
        <begin position="93"/>
        <end position="114"/>
    </location>
</feature>